<sequence length="579" mass="61247">MSTDVLTNSEWKTNFWLSTTGSDGQPTDVPVVHCGCICRGTCDDDDDDDDSAFIWVIFWGVPKLPSVQFAFPKLPDFHIPTCINILGIKLGDCPPESDNGNHGHSDSDDPKNKNQPPEDEPKPSSGQQSSAQSTDASSASTTEESSSSSSSSSSSCSASAVTDFHSAVSCPSASASSEQCSTVIQSSVRTGCDITGTATGTMTNGAPSCPLLTYVGEGPGVGYSEPGFSYGTYAPPTFTDGPTTTNNATTSAQPGSTGGQATSTGEATAPPTTLSTVTVSDDTSSAASATTDASQSATDSASNSDAPSSSSEEASSDTPTPTPTPTPPPQPDQGRKCSGVDNKVWMGRDAMADAIDKFCADAGSQGGHDKDSGNIMREYNADSPDHIVLSIDWPQEVDFKADEKSCHDHMYDIMEDCDGNDPANPMNWKHGGTKGVDWTVYNLTPKTEKYQPGVCHYHVHEIEEWEGVDSPGFSRKWWFYLQVELNDANGDKVGGTGDDHVEAGDTFPLKVPGYYQELSMTPEAQGGDYIQFNMGSAAWTTKDEHETDDDKNVVPGCNVGGFDGDYSPAGRDMDCWIQC</sequence>
<dbReference type="AlphaFoldDB" id="A0A9P4R674"/>
<dbReference type="EMBL" id="ML996116">
    <property type="protein sequence ID" value="KAF2737497.1"/>
    <property type="molecule type" value="Genomic_DNA"/>
</dbReference>
<feature type="compositionally biased region" description="Low complexity" evidence="1">
    <location>
        <begin position="124"/>
        <end position="154"/>
    </location>
</feature>
<feature type="region of interest" description="Disordered" evidence="1">
    <location>
        <begin position="94"/>
        <end position="154"/>
    </location>
</feature>
<feature type="compositionally biased region" description="Polar residues" evidence="1">
    <location>
        <begin position="253"/>
        <end position="266"/>
    </location>
</feature>
<reference evidence="2" key="1">
    <citation type="journal article" date="2020" name="Stud. Mycol.">
        <title>101 Dothideomycetes genomes: a test case for predicting lifestyles and emergence of pathogens.</title>
        <authorList>
            <person name="Haridas S."/>
            <person name="Albert R."/>
            <person name="Binder M."/>
            <person name="Bloem J."/>
            <person name="Labutti K."/>
            <person name="Salamov A."/>
            <person name="Andreopoulos B."/>
            <person name="Baker S."/>
            <person name="Barry K."/>
            <person name="Bills G."/>
            <person name="Bluhm B."/>
            <person name="Cannon C."/>
            <person name="Castanera R."/>
            <person name="Culley D."/>
            <person name="Daum C."/>
            <person name="Ezra D."/>
            <person name="Gonzalez J."/>
            <person name="Henrissat B."/>
            <person name="Kuo A."/>
            <person name="Liang C."/>
            <person name="Lipzen A."/>
            <person name="Lutzoni F."/>
            <person name="Magnuson J."/>
            <person name="Mondo S."/>
            <person name="Nolan M."/>
            <person name="Ohm R."/>
            <person name="Pangilinan J."/>
            <person name="Park H.-J."/>
            <person name="Ramirez L."/>
            <person name="Alfaro M."/>
            <person name="Sun H."/>
            <person name="Tritt A."/>
            <person name="Yoshinaga Y."/>
            <person name="Zwiers L.-H."/>
            <person name="Turgeon B."/>
            <person name="Goodwin S."/>
            <person name="Spatafora J."/>
            <person name="Crous P."/>
            <person name="Grigoriev I."/>
        </authorList>
    </citation>
    <scope>NUCLEOTIDE SEQUENCE</scope>
    <source>
        <strain evidence="2">CBS 125425</strain>
    </source>
</reference>
<protein>
    <submittedName>
        <fullName evidence="2">Uncharacterized protein</fullName>
    </submittedName>
</protein>
<feature type="region of interest" description="Disordered" evidence="1">
    <location>
        <begin position="237"/>
        <end position="340"/>
    </location>
</feature>
<feature type="compositionally biased region" description="Basic and acidic residues" evidence="1">
    <location>
        <begin position="99"/>
        <end position="112"/>
    </location>
</feature>
<dbReference type="OrthoDB" id="3799408at2759"/>
<evidence type="ECO:0000313" key="2">
    <source>
        <dbReference type="EMBL" id="KAF2737497.1"/>
    </source>
</evidence>
<dbReference type="Pfam" id="PF18647">
    <property type="entry name" value="Fungal_lectin_2"/>
    <property type="match status" value="1"/>
</dbReference>
<dbReference type="Proteomes" id="UP000799444">
    <property type="component" value="Unassembled WGS sequence"/>
</dbReference>
<evidence type="ECO:0000256" key="1">
    <source>
        <dbReference type="SAM" id="MobiDB-lite"/>
    </source>
</evidence>
<proteinExistence type="predicted"/>
<feature type="compositionally biased region" description="Low complexity" evidence="1">
    <location>
        <begin position="267"/>
        <end position="319"/>
    </location>
</feature>
<feature type="compositionally biased region" description="Pro residues" evidence="1">
    <location>
        <begin position="320"/>
        <end position="331"/>
    </location>
</feature>
<gene>
    <name evidence="2" type="ORF">EJ04DRAFT_561651</name>
</gene>
<keyword evidence="3" id="KW-1185">Reference proteome</keyword>
<accession>A0A9P4R674</accession>
<evidence type="ECO:0000313" key="3">
    <source>
        <dbReference type="Proteomes" id="UP000799444"/>
    </source>
</evidence>
<comment type="caution">
    <text evidence="2">The sequence shown here is derived from an EMBL/GenBank/DDBJ whole genome shotgun (WGS) entry which is preliminary data.</text>
</comment>
<organism evidence="2 3">
    <name type="scientific">Polyplosphaeria fusca</name>
    <dbReference type="NCBI Taxonomy" id="682080"/>
    <lineage>
        <taxon>Eukaryota</taxon>
        <taxon>Fungi</taxon>
        <taxon>Dikarya</taxon>
        <taxon>Ascomycota</taxon>
        <taxon>Pezizomycotina</taxon>
        <taxon>Dothideomycetes</taxon>
        <taxon>Pleosporomycetidae</taxon>
        <taxon>Pleosporales</taxon>
        <taxon>Tetraplosphaeriaceae</taxon>
        <taxon>Polyplosphaeria</taxon>
    </lineage>
</organism>
<name>A0A9P4R674_9PLEO</name>
<feature type="compositionally biased region" description="Low complexity" evidence="1">
    <location>
        <begin position="237"/>
        <end position="252"/>
    </location>
</feature>